<protein>
    <submittedName>
        <fullName evidence="2">Uncharacterized protein</fullName>
    </submittedName>
</protein>
<name>A0A4P9ZCQ0_9ASCO</name>
<feature type="signal peptide" evidence="1">
    <location>
        <begin position="1"/>
        <end position="19"/>
    </location>
</feature>
<reference evidence="3" key="1">
    <citation type="journal article" date="2018" name="Nat. Microbiol.">
        <title>Leveraging single-cell genomics to expand the fungal tree of life.</title>
        <authorList>
            <person name="Ahrendt S.R."/>
            <person name="Quandt C.A."/>
            <person name="Ciobanu D."/>
            <person name="Clum A."/>
            <person name="Salamov A."/>
            <person name="Andreopoulos B."/>
            <person name="Cheng J.F."/>
            <person name="Woyke T."/>
            <person name="Pelin A."/>
            <person name="Henrissat B."/>
            <person name="Reynolds N.K."/>
            <person name="Benny G.L."/>
            <person name="Smith M.E."/>
            <person name="James T.Y."/>
            <person name="Grigoriev I.V."/>
        </authorList>
    </citation>
    <scope>NUCLEOTIDE SEQUENCE [LARGE SCALE GENOMIC DNA]</scope>
    <source>
        <strain evidence="3">Baker2002</strain>
    </source>
</reference>
<sequence length="187" mass="20901">MKFVTILTLLVLSFTFTQAVTVPMVEHEEDILQIIDQLMDKRSPPIANVTSKLIGNVNFTSISSTTEKLNLDLYYTRIYSAVMKSGVVTFLLDGILLEESYRPVLVKLRYRRVHATALNETQFLTHNVKTFIANEGYQNMRINSKAFNVTKLLNKALPALVTRPIIPTNQIVVPKSSTSNLSGLGGV</sequence>
<evidence type="ECO:0000313" key="2">
    <source>
        <dbReference type="EMBL" id="RKP30687.1"/>
    </source>
</evidence>
<dbReference type="AlphaFoldDB" id="A0A4P9ZCQ0"/>
<dbReference type="EMBL" id="ML004454">
    <property type="protein sequence ID" value="RKP30687.1"/>
    <property type="molecule type" value="Genomic_DNA"/>
</dbReference>
<dbReference type="OrthoDB" id="4022151at2759"/>
<organism evidence="2 3">
    <name type="scientific">Metschnikowia bicuspidata</name>
    <dbReference type="NCBI Taxonomy" id="27322"/>
    <lineage>
        <taxon>Eukaryota</taxon>
        <taxon>Fungi</taxon>
        <taxon>Dikarya</taxon>
        <taxon>Ascomycota</taxon>
        <taxon>Saccharomycotina</taxon>
        <taxon>Pichiomycetes</taxon>
        <taxon>Metschnikowiaceae</taxon>
        <taxon>Metschnikowia</taxon>
    </lineage>
</organism>
<accession>A0A4P9ZCQ0</accession>
<evidence type="ECO:0000256" key="1">
    <source>
        <dbReference type="SAM" id="SignalP"/>
    </source>
</evidence>
<feature type="chain" id="PRO_5020685809" evidence="1">
    <location>
        <begin position="20"/>
        <end position="187"/>
    </location>
</feature>
<keyword evidence="3" id="KW-1185">Reference proteome</keyword>
<keyword evidence="1" id="KW-0732">Signal</keyword>
<evidence type="ECO:0000313" key="3">
    <source>
        <dbReference type="Proteomes" id="UP000268321"/>
    </source>
</evidence>
<dbReference type="Proteomes" id="UP000268321">
    <property type="component" value="Unassembled WGS sequence"/>
</dbReference>
<proteinExistence type="predicted"/>
<gene>
    <name evidence="2" type="ORF">METBISCDRAFT_23116</name>
</gene>